<keyword evidence="1" id="KW-0812">Transmembrane</keyword>
<evidence type="ECO:0000256" key="1">
    <source>
        <dbReference type="SAM" id="Phobius"/>
    </source>
</evidence>
<comment type="caution">
    <text evidence="2">The sequence shown here is derived from an EMBL/GenBank/DDBJ whole genome shotgun (WGS) entry which is preliminary data.</text>
</comment>
<keyword evidence="1" id="KW-0472">Membrane</keyword>
<evidence type="ECO:0008006" key="4">
    <source>
        <dbReference type="Google" id="ProtNLM"/>
    </source>
</evidence>
<evidence type="ECO:0000313" key="2">
    <source>
        <dbReference type="EMBL" id="PDS23727.1"/>
    </source>
</evidence>
<proteinExistence type="predicted"/>
<dbReference type="AlphaFoldDB" id="A0A2H3KUA6"/>
<organism evidence="2 3">
    <name type="scientific">Flavobacterium branchiophilum</name>
    <dbReference type="NCBI Taxonomy" id="55197"/>
    <lineage>
        <taxon>Bacteria</taxon>
        <taxon>Pseudomonadati</taxon>
        <taxon>Bacteroidota</taxon>
        <taxon>Flavobacteriia</taxon>
        <taxon>Flavobacteriales</taxon>
        <taxon>Flavobacteriaceae</taxon>
        <taxon>Flavobacterium</taxon>
    </lineage>
</organism>
<accession>A0A2H3KUA6</accession>
<protein>
    <recommendedName>
        <fullName evidence="4">Thymidylate kinase</fullName>
    </recommendedName>
</protein>
<dbReference type="InterPro" id="IPR011009">
    <property type="entry name" value="Kinase-like_dom_sf"/>
</dbReference>
<dbReference type="InterPro" id="IPR027417">
    <property type="entry name" value="P-loop_NTPase"/>
</dbReference>
<evidence type="ECO:0000313" key="3">
    <source>
        <dbReference type="Proteomes" id="UP000220828"/>
    </source>
</evidence>
<dbReference type="Proteomes" id="UP000220828">
    <property type="component" value="Unassembled WGS sequence"/>
</dbReference>
<dbReference type="Gene3D" id="3.40.50.300">
    <property type="entry name" value="P-loop containing nucleotide triphosphate hydrolases"/>
    <property type="match status" value="1"/>
</dbReference>
<dbReference type="SUPFAM" id="SSF52540">
    <property type="entry name" value="P-loop containing nucleoside triphosphate hydrolases"/>
    <property type="match status" value="1"/>
</dbReference>
<dbReference type="OrthoDB" id="2088152at2"/>
<dbReference type="SUPFAM" id="SSF56112">
    <property type="entry name" value="Protein kinase-like (PK-like)"/>
    <property type="match status" value="1"/>
</dbReference>
<sequence>MKIIFKKLGYHVYSKRSKKSDIAVRILYINNPNGTPRWIWNANCSTPLFLKFYNVGSKRAQFIAEFIRTIFYLKLQRFIFKSKEYYFDAQSPMIDCTKSWALFTGTVGPNNKAILYSDQLFYKVATTESASQLIINEAKILNKIQNNTSLFYTPNVVDKSTDVICLSDISSNDVRSTNFGSTHLFALAEMNLMDNKIIKTEYLYVFNTLKSKFLQIDDSRIPKNLLRKLKSLIEDIQPEDTLSISLAHGDFTQWNMFEGKNKLALYDWELANSDMPIGFDYFHYHFQQGILVERKTWNEIYNDILKNCKNDFGKQLFNDDFNTLHSYLKWYLLINCMNYLVVYSQQLKWHPQIDWLLKIWDEALNIFMTKKNTLRELLIMDFFDFLQKEEYATLKFDYAYPEKLDVNSDIDIIIKEELNEKLTNFFKNHSLVYKFSENKRSFMNTIQLFMEDGSMLSIDAIWKMKRKNIEYLNVKQLLRNSYINEYAVKMASEKDTARYIALFYTLNHAAIPDKFSKVISITRNSTHPLDLTINKYLKNTKENRNILLNYVRLDIKNKFPFNIVNTINYYIDTLINIINNRGFLITFSGVDGAGKTTVIDKIKYSVEKQLRKKVIVLRHRPSVLPILSVWTKGKEQAHLDTIQNLPRQGKNVSFMSSLFRFMYYYMDYVFGQFFIYFKYILKGYVVIYDRYYFDFINDSKRSNIVLPKSITLLGYAFVLKPKFNFFLYADAQVILSRKKELDAKTITELTFEYTKLFDRLQESSDKNIYMPINNVDLDETLNRIMKTVILKS</sequence>
<dbReference type="EMBL" id="PCMW01000055">
    <property type="protein sequence ID" value="PDS23727.1"/>
    <property type="molecule type" value="Genomic_DNA"/>
</dbReference>
<feature type="transmembrane region" description="Helical" evidence="1">
    <location>
        <begin position="661"/>
        <end position="681"/>
    </location>
</feature>
<keyword evidence="1" id="KW-1133">Transmembrane helix</keyword>
<gene>
    <name evidence="2" type="ORF">B0A77_10115</name>
</gene>
<dbReference type="OMA" id="RYYFDFI"/>
<reference evidence="2 3" key="1">
    <citation type="submission" date="2017-09" db="EMBL/GenBank/DDBJ databases">
        <title>Whole genomes of Flavobacteriaceae.</title>
        <authorList>
            <person name="Stine C."/>
            <person name="Li C."/>
            <person name="Tadesse D."/>
        </authorList>
    </citation>
    <scope>NUCLEOTIDE SEQUENCE [LARGE SCALE GENOMIC DNA]</scope>
    <source>
        <strain evidence="2 3">ATCC 35036</strain>
    </source>
</reference>
<dbReference type="RefSeq" id="WP_014084736.1">
    <property type="nucleotide sequence ID" value="NZ_CBCSFI010000018.1"/>
</dbReference>
<name>A0A2H3KUA6_9FLAO</name>